<dbReference type="InterPro" id="IPR010095">
    <property type="entry name" value="Cas12f1-like_TNB"/>
</dbReference>
<evidence type="ECO:0000313" key="4">
    <source>
        <dbReference type="Proteomes" id="UP001050975"/>
    </source>
</evidence>
<keyword evidence="1" id="KW-0238">DNA-binding</keyword>
<gene>
    <name evidence="3" type="ORF">MiSe_52550</name>
</gene>
<dbReference type="Proteomes" id="UP001050975">
    <property type="component" value="Unassembled WGS sequence"/>
</dbReference>
<name>A0AAV3XG12_9CYAN</name>
<feature type="domain" description="Cas12f1-like TNB" evidence="2">
    <location>
        <begin position="11"/>
        <end position="73"/>
    </location>
</feature>
<evidence type="ECO:0000256" key="1">
    <source>
        <dbReference type="ARBA" id="ARBA00023125"/>
    </source>
</evidence>
<dbReference type="Pfam" id="PF07282">
    <property type="entry name" value="Cas12f1-like_TNB"/>
    <property type="match status" value="1"/>
</dbReference>
<organism evidence="3 4">
    <name type="scientific">Microseira wollei NIES-4236</name>
    <dbReference type="NCBI Taxonomy" id="2530354"/>
    <lineage>
        <taxon>Bacteria</taxon>
        <taxon>Bacillati</taxon>
        <taxon>Cyanobacteriota</taxon>
        <taxon>Cyanophyceae</taxon>
        <taxon>Oscillatoriophycideae</taxon>
        <taxon>Aerosakkonematales</taxon>
        <taxon>Aerosakkonemataceae</taxon>
        <taxon>Microseira</taxon>
    </lineage>
</organism>
<reference evidence="3" key="1">
    <citation type="submission" date="2019-10" db="EMBL/GenBank/DDBJ databases">
        <title>Draft genome sequece of Microseira wollei NIES-4236.</title>
        <authorList>
            <person name="Yamaguchi H."/>
            <person name="Suzuki S."/>
            <person name="Kawachi M."/>
        </authorList>
    </citation>
    <scope>NUCLEOTIDE SEQUENCE</scope>
    <source>
        <strain evidence="3">NIES-4236</strain>
    </source>
</reference>
<dbReference type="AlphaFoldDB" id="A0AAV3XG12"/>
<protein>
    <submittedName>
        <fullName evidence="3">Transposase IS605 OrfB</fullName>
    </submittedName>
</protein>
<dbReference type="GO" id="GO:0003677">
    <property type="term" value="F:DNA binding"/>
    <property type="evidence" value="ECO:0007669"/>
    <property type="project" value="UniProtKB-KW"/>
</dbReference>
<proteinExistence type="predicted"/>
<dbReference type="EMBL" id="BLAY01000091">
    <property type="protein sequence ID" value="GET40446.1"/>
    <property type="molecule type" value="Genomic_DNA"/>
</dbReference>
<evidence type="ECO:0000313" key="3">
    <source>
        <dbReference type="EMBL" id="GET40446.1"/>
    </source>
</evidence>
<evidence type="ECO:0000259" key="2">
    <source>
        <dbReference type="Pfam" id="PF07282"/>
    </source>
</evidence>
<sequence>MKRNLSEWCKGQIQKALEEIASRRKSSVTLVNAAYSSQVDSRNGTLLGNRSGDSFFTFDGMKLQADCNAAVNLHQRKDDAEITRCMSADAVQRILIRRTASFLADMDLSLEEAVNRGWLDRKHLYSAEVKEAPAKDSCPVV</sequence>
<accession>A0AAV3XG12</accession>
<keyword evidence="4" id="KW-1185">Reference proteome</keyword>
<comment type="caution">
    <text evidence="3">The sequence shown here is derived from an EMBL/GenBank/DDBJ whole genome shotgun (WGS) entry which is preliminary data.</text>
</comment>